<sequence length="142" mass="16386">MVVIKLHTEKHIPSLQLMRLYQDVDWWPTRTKDGIRKLLAHGVVLGAWEDKQLVGFCRAVSDGVYRAYVEDVVVLSTHRGRGIGRQMMERMMKELSGIEVVSLFCSAKLTDYYRGSGFNETRQTVMHRSKSNKPQNEKRTTT</sequence>
<comment type="caution">
    <text evidence="1">The sequence shown here is derived from an EMBL/GenBank/DDBJ whole genome shotgun (WGS) entry which is preliminary data.</text>
</comment>
<evidence type="ECO:0000313" key="1">
    <source>
        <dbReference type="EMBL" id="MEJ8302354.1"/>
    </source>
</evidence>
<organism evidence="1 2">
    <name type="scientific">Saccharibacillus sacchari</name>
    <dbReference type="NCBI Taxonomy" id="456493"/>
    <lineage>
        <taxon>Bacteria</taxon>
        <taxon>Bacillati</taxon>
        <taxon>Bacillota</taxon>
        <taxon>Bacilli</taxon>
        <taxon>Bacillales</taxon>
        <taxon>Paenibacillaceae</taxon>
        <taxon>Saccharibacillus</taxon>
    </lineage>
</organism>
<protein>
    <submittedName>
        <fullName evidence="1">GNAT family N-acetyltransferase</fullName>
        <ecNumber evidence="1">2.3.1.-</ecNumber>
    </submittedName>
</protein>
<evidence type="ECO:0000313" key="2">
    <source>
        <dbReference type="Proteomes" id="UP001380953"/>
    </source>
</evidence>
<reference evidence="1" key="1">
    <citation type="submission" date="2024-03" db="EMBL/GenBank/DDBJ databases">
        <title>Whole genome sequecning of epiphytes from Marcgravia umbellata leaves.</title>
        <authorList>
            <person name="Kumar G."/>
            <person name="Savka M.A."/>
        </authorList>
    </citation>
    <scope>NUCLEOTIDE SEQUENCE</scope>
    <source>
        <strain evidence="1">RIT_BL5</strain>
    </source>
</reference>
<keyword evidence="1" id="KW-0012">Acyltransferase</keyword>
<proteinExistence type="predicted"/>
<keyword evidence="1" id="KW-0808">Transferase</keyword>
<dbReference type="Proteomes" id="UP001380953">
    <property type="component" value="Unassembled WGS sequence"/>
</dbReference>
<accession>A0ACC6P640</accession>
<gene>
    <name evidence="1" type="ORF">WKI47_00345</name>
</gene>
<name>A0ACC6P640_9BACL</name>
<keyword evidence="2" id="KW-1185">Reference proteome</keyword>
<dbReference type="EC" id="2.3.1.-" evidence="1"/>
<dbReference type="EMBL" id="JBBKAR010000001">
    <property type="protein sequence ID" value="MEJ8302354.1"/>
    <property type="molecule type" value="Genomic_DNA"/>
</dbReference>